<proteinExistence type="predicted"/>
<dbReference type="InterPro" id="IPR015854">
    <property type="entry name" value="ABC_transpr_LolD-like"/>
</dbReference>
<sequence length="228" mass="25875">MINLNNLTLYSFDGKIIFSNANCTFSNDKLNFIIGKSGVGKSTLLAFLSGIPFKTSGKVSFGKLKRNFKKKSELIEHRKKVAYIPQSFNLFEYLTVEQNVKFYSSKTNTPFDASLYKILIDKLSLLKKIDTLVSELSIGEQQRVAILRALMMKTPYILADEPTGNLDPKNSKLIIEILEDFRKMFDTTIIIVSHNYSDIPNNSKIIEIKNENPNCKMKLATSGKKFSH</sequence>
<dbReference type="SUPFAM" id="SSF52540">
    <property type="entry name" value="P-loop containing nucleoside triphosphate hydrolases"/>
    <property type="match status" value="1"/>
</dbReference>
<keyword evidence="2" id="KW-0067">ATP-binding</keyword>
<dbReference type="AlphaFoldDB" id="A0A6H0UGS1"/>
<evidence type="ECO:0000259" key="1">
    <source>
        <dbReference type="PROSITE" id="PS50893"/>
    </source>
</evidence>
<evidence type="ECO:0000313" key="3">
    <source>
        <dbReference type="Proteomes" id="UP000501945"/>
    </source>
</evidence>
<dbReference type="Pfam" id="PF00005">
    <property type="entry name" value="ABC_tran"/>
    <property type="match status" value="1"/>
</dbReference>
<dbReference type="InterPro" id="IPR027417">
    <property type="entry name" value="P-loop_NTPase"/>
</dbReference>
<dbReference type="PANTHER" id="PTHR24220:SF86">
    <property type="entry name" value="ABC TRANSPORTER ABCH.1"/>
    <property type="match status" value="1"/>
</dbReference>
<dbReference type="RefSeq" id="WP_167839146.1">
    <property type="nucleotide sequence ID" value="NZ_CP047616.1"/>
</dbReference>
<protein>
    <submittedName>
        <fullName evidence="2">ATP-binding cassette domain-containing protein</fullName>
    </submittedName>
</protein>
<dbReference type="GO" id="GO:0005524">
    <property type="term" value="F:ATP binding"/>
    <property type="evidence" value="ECO:0007669"/>
    <property type="project" value="UniProtKB-KW"/>
</dbReference>
<dbReference type="PROSITE" id="PS50893">
    <property type="entry name" value="ABC_TRANSPORTER_2"/>
    <property type="match status" value="1"/>
</dbReference>
<dbReference type="EMBL" id="CP047616">
    <property type="protein sequence ID" value="QIW54798.1"/>
    <property type="molecule type" value="Genomic_DNA"/>
</dbReference>
<dbReference type="GO" id="GO:0016887">
    <property type="term" value="F:ATP hydrolysis activity"/>
    <property type="evidence" value="ECO:0007669"/>
    <property type="project" value="InterPro"/>
</dbReference>
<organism evidence="2 3">
    <name type="scientific">Pseudolactococcus raffinolactis</name>
    <dbReference type="NCBI Taxonomy" id="1366"/>
    <lineage>
        <taxon>Bacteria</taxon>
        <taxon>Bacillati</taxon>
        <taxon>Bacillota</taxon>
        <taxon>Bacilli</taxon>
        <taxon>Lactobacillales</taxon>
        <taxon>Streptococcaceae</taxon>
        <taxon>Pseudolactococcus</taxon>
    </lineage>
</organism>
<keyword evidence="2" id="KW-0547">Nucleotide-binding</keyword>
<reference evidence="2 3" key="1">
    <citation type="submission" date="2019-12" db="EMBL/GenBank/DDBJ databases">
        <title>Whole genome sequences of Lactococcus raffinolactis strains isolated from sewage.</title>
        <authorList>
            <person name="Ybazeta G."/>
            <person name="Ross M."/>
            <person name="Brabant-Kirwan D."/>
            <person name="Saleh M."/>
            <person name="Dillon J.A."/>
            <person name="Splinter K."/>
            <person name="Nokhbeh R."/>
        </authorList>
    </citation>
    <scope>NUCLEOTIDE SEQUENCE [LARGE SCALE GENOMIC DNA]</scope>
    <source>
        <strain evidence="2 3">Lr_19_5</strain>
    </source>
</reference>
<accession>A0A6H0UGS1</accession>
<dbReference type="GO" id="GO:0022857">
    <property type="term" value="F:transmembrane transporter activity"/>
    <property type="evidence" value="ECO:0007669"/>
    <property type="project" value="TreeGrafter"/>
</dbReference>
<dbReference type="PANTHER" id="PTHR24220">
    <property type="entry name" value="IMPORT ATP-BINDING PROTEIN"/>
    <property type="match status" value="1"/>
</dbReference>
<dbReference type="Proteomes" id="UP000501945">
    <property type="component" value="Chromosome"/>
</dbReference>
<dbReference type="InterPro" id="IPR003439">
    <property type="entry name" value="ABC_transporter-like_ATP-bd"/>
</dbReference>
<dbReference type="Gene3D" id="3.40.50.300">
    <property type="entry name" value="P-loop containing nucleotide triphosphate hydrolases"/>
    <property type="match status" value="1"/>
</dbReference>
<evidence type="ECO:0000313" key="2">
    <source>
        <dbReference type="EMBL" id="QIW54798.1"/>
    </source>
</evidence>
<name>A0A6H0UGS1_9LACT</name>
<gene>
    <name evidence="2" type="ORF">GU336_12010</name>
</gene>
<feature type="domain" description="ABC transporter" evidence="1">
    <location>
        <begin position="2"/>
        <end position="227"/>
    </location>
</feature>
<dbReference type="GO" id="GO:0005886">
    <property type="term" value="C:plasma membrane"/>
    <property type="evidence" value="ECO:0007669"/>
    <property type="project" value="TreeGrafter"/>
</dbReference>